<organism evidence="1">
    <name type="scientific">Siphoviridae sp. ct5d86</name>
    <dbReference type="NCBI Taxonomy" id="2827561"/>
    <lineage>
        <taxon>Viruses</taxon>
        <taxon>Duplodnaviria</taxon>
        <taxon>Heunggongvirae</taxon>
        <taxon>Uroviricota</taxon>
        <taxon>Caudoviricetes</taxon>
    </lineage>
</organism>
<protein>
    <submittedName>
        <fullName evidence="1">Uncharacterized protein</fullName>
    </submittedName>
</protein>
<proteinExistence type="predicted"/>
<evidence type="ECO:0000313" key="1">
    <source>
        <dbReference type="EMBL" id="DAD71030.1"/>
    </source>
</evidence>
<dbReference type="EMBL" id="BK015875">
    <property type="protein sequence ID" value="DAD71030.1"/>
    <property type="molecule type" value="Genomic_DNA"/>
</dbReference>
<accession>A0A8S5LM46</accession>
<reference evidence="1" key="1">
    <citation type="journal article" date="2021" name="Proc. Natl. Acad. Sci. U.S.A.">
        <title>A Catalog of Tens of Thousands of Viruses from Human Metagenomes Reveals Hidden Associations with Chronic Diseases.</title>
        <authorList>
            <person name="Tisza M.J."/>
            <person name="Buck C.B."/>
        </authorList>
    </citation>
    <scope>NUCLEOTIDE SEQUENCE</scope>
    <source>
        <strain evidence="1">Ct5d86</strain>
    </source>
</reference>
<sequence length="162" mass="18560">MDFGKLQADVIKNTYKHIDNKAARDYTVYGNIAINTKRYIPIAYKNAAIYLVPYGVNMLSHYLQTISDKISPFFDNLNDSKELCDTDITIDFAKSKLKKLETKDDVATPIWVDTKLLKPFGNDVKFYYSKSSIDTVYIRDESGELLGLVLRVRVSEDIDNEI</sequence>
<name>A0A8S5LM46_9CAUD</name>